<evidence type="ECO:0000313" key="3">
    <source>
        <dbReference type="Proteomes" id="UP001501690"/>
    </source>
</evidence>
<evidence type="ECO:0000313" key="2">
    <source>
        <dbReference type="EMBL" id="GAA1700807.1"/>
    </source>
</evidence>
<feature type="signal peptide" evidence="1">
    <location>
        <begin position="1"/>
        <end position="22"/>
    </location>
</feature>
<organism evidence="2 3">
    <name type="scientific">Microbacterium sediminicola</name>
    <dbReference type="NCBI Taxonomy" id="415210"/>
    <lineage>
        <taxon>Bacteria</taxon>
        <taxon>Bacillati</taxon>
        <taxon>Actinomycetota</taxon>
        <taxon>Actinomycetes</taxon>
        <taxon>Micrococcales</taxon>
        <taxon>Microbacteriaceae</taxon>
        <taxon>Microbacterium</taxon>
    </lineage>
</organism>
<keyword evidence="1" id="KW-0732">Signal</keyword>
<dbReference type="Gene3D" id="3.40.190.10">
    <property type="entry name" value="Periplasmic binding protein-like II"/>
    <property type="match status" value="1"/>
</dbReference>
<gene>
    <name evidence="2" type="ORF">GCM10009808_18150</name>
</gene>
<evidence type="ECO:0000256" key="1">
    <source>
        <dbReference type="SAM" id="SignalP"/>
    </source>
</evidence>
<dbReference type="InterPro" id="IPR050490">
    <property type="entry name" value="Bact_solute-bd_prot1"/>
</dbReference>
<accession>A0ABP4U9H7</accession>
<protein>
    <submittedName>
        <fullName evidence="2">Sugar ABC transporter substrate-binding protein</fullName>
    </submittedName>
</protein>
<dbReference type="PANTHER" id="PTHR43649:SF14">
    <property type="entry name" value="BLR3389 PROTEIN"/>
    <property type="match status" value="1"/>
</dbReference>
<proteinExistence type="predicted"/>
<dbReference type="PROSITE" id="PS51257">
    <property type="entry name" value="PROKAR_LIPOPROTEIN"/>
    <property type="match status" value="1"/>
</dbReference>
<reference evidence="3" key="1">
    <citation type="journal article" date="2019" name="Int. J. Syst. Evol. Microbiol.">
        <title>The Global Catalogue of Microorganisms (GCM) 10K type strain sequencing project: providing services to taxonomists for standard genome sequencing and annotation.</title>
        <authorList>
            <consortium name="The Broad Institute Genomics Platform"/>
            <consortium name="The Broad Institute Genome Sequencing Center for Infectious Disease"/>
            <person name="Wu L."/>
            <person name="Ma J."/>
        </authorList>
    </citation>
    <scope>NUCLEOTIDE SEQUENCE [LARGE SCALE GENOMIC DNA]</scope>
    <source>
        <strain evidence="3">JCM 15577</strain>
    </source>
</reference>
<keyword evidence="3" id="KW-1185">Reference proteome</keyword>
<name>A0ABP4U9H7_9MICO</name>
<dbReference type="EMBL" id="BAAAPL010000002">
    <property type="protein sequence ID" value="GAA1700807.1"/>
    <property type="molecule type" value="Genomic_DNA"/>
</dbReference>
<dbReference type="Proteomes" id="UP001501690">
    <property type="component" value="Unassembled WGS sequence"/>
</dbReference>
<dbReference type="Pfam" id="PF01547">
    <property type="entry name" value="SBP_bac_1"/>
    <property type="match status" value="1"/>
</dbReference>
<comment type="caution">
    <text evidence="2">The sequence shown here is derived from an EMBL/GenBank/DDBJ whole genome shotgun (WGS) entry which is preliminary data.</text>
</comment>
<dbReference type="SUPFAM" id="SSF53850">
    <property type="entry name" value="Periplasmic binding protein-like II"/>
    <property type="match status" value="1"/>
</dbReference>
<dbReference type="CDD" id="cd13585">
    <property type="entry name" value="PBP2_TMBP_like"/>
    <property type="match status" value="1"/>
</dbReference>
<sequence>MKKMTTGTALRRVAGVSVAAIAAVSLVACSSGGSSSGGGSADDIEAALEAGGEITYWAWAPSSADQVAAFEAEYPNVTVNLVNAGTSADQYTALQNAIMAGSGAPDVAQIEYYAMPQFALTGGLLDLTSFGFGDLEADYSASTWGSVALDGGIYGLPQDSGPMAMFYNATIFDEFGLEVPTTWDEYIEVARQLHEADPTKYITSDSGDAGFTQSMIWQAGGRPYSTTDGTDVTIDLNDAGATEWAEMWQTLIDEGLLSDISGWSNEWFTGLGNGTLATLVTGAWMPSNFESSVPQSAGEWRVAPMPTYDGGEAVSAENGGSAQAVLAGTENAALAAGFLKWLNNSDESVNMFVETGGFPATTATLNSEEFQSATSEYFGGQAINEVLVAASESVGTGWQYLPFQVYANSIFNDTVGEAYNGSTTLTDGLMDWQDQLVEYGNSQGFSVNQ</sequence>
<dbReference type="PANTHER" id="PTHR43649">
    <property type="entry name" value="ARABINOSE-BINDING PROTEIN-RELATED"/>
    <property type="match status" value="1"/>
</dbReference>
<dbReference type="InterPro" id="IPR006059">
    <property type="entry name" value="SBP"/>
</dbReference>
<dbReference type="RefSeq" id="WP_425561190.1">
    <property type="nucleotide sequence ID" value="NZ_BAAAPL010000002.1"/>
</dbReference>
<feature type="chain" id="PRO_5046186217" evidence="1">
    <location>
        <begin position="23"/>
        <end position="449"/>
    </location>
</feature>